<dbReference type="AlphaFoldDB" id="A0ABD3BGZ6"/>
<proteinExistence type="predicted"/>
<comment type="caution">
    <text evidence="2">The sequence shown here is derived from an EMBL/GenBank/DDBJ whole genome shotgun (WGS) entry which is preliminary data.</text>
</comment>
<dbReference type="EMBL" id="JAVIJP010000087">
    <property type="protein sequence ID" value="KAL3616678.1"/>
    <property type="molecule type" value="Genomic_DNA"/>
</dbReference>
<sequence>MELKRSASSPSNETNPKRRATPVEDSPLAQLFNDAGIQALARILVNNPLHDKLVQSGKDFLKSLQVIMNNSPQESANDIYEEACHVWVYDYRSLMSACTYAIDEERSLSDKLLFYTNDDPPAERMASMMKDPWLKYILGLEQSDFVRGFLSILIAYWNVKELLYKYKVAQYRRTPAPEYIPPVNEKIEHVTYVIKHFEDFQNLREVLESMYCDPALVDSLFEQISHFQVGEMNLAKMWTPQDRAIIGDRPLMIRVAVRSVEFKPFSLFKVFSVRALPSNYII</sequence>
<reference evidence="3" key="1">
    <citation type="journal article" date="2024" name="IScience">
        <title>Strigolactones Initiate the Formation of Haustorium-like Structures in Castilleja.</title>
        <authorList>
            <person name="Buerger M."/>
            <person name="Peterson D."/>
            <person name="Chory J."/>
        </authorList>
    </citation>
    <scope>NUCLEOTIDE SEQUENCE [LARGE SCALE GENOMIC DNA]</scope>
</reference>
<dbReference type="Proteomes" id="UP001632038">
    <property type="component" value="Unassembled WGS sequence"/>
</dbReference>
<organism evidence="2 3">
    <name type="scientific">Castilleja foliolosa</name>
    <dbReference type="NCBI Taxonomy" id="1961234"/>
    <lineage>
        <taxon>Eukaryota</taxon>
        <taxon>Viridiplantae</taxon>
        <taxon>Streptophyta</taxon>
        <taxon>Embryophyta</taxon>
        <taxon>Tracheophyta</taxon>
        <taxon>Spermatophyta</taxon>
        <taxon>Magnoliopsida</taxon>
        <taxon>eudicotyledons</taxon>
        <taxon>Gunneridae</taxon>
        <taxon>Pentapetalae</taxon>
        <taxon>asterids</taxon>
        <taxon>lamiids</taxon>
        <taxon>Lamiales</taxon>
        <taxon>Orobanchaceae</taxon>
        <taxon>Pedicularideae</taxon>
        <taxon>Castillejinae</taxon>
        <taxon>Castilleja</taxon>
    </lineage>
</organism>
<protein>
    <submittedName>
        <fullName evidence="2">Uncharacterized protein</fullName>
    </submittedName>
</protein>
<name>A0ABD3BGZ6_9LAMI</name>
<feature type="region of interest" description="Disordered" evidence="1">
    <location>
        <begin position="1"/>
        <end position="25"/>
    </location>
</feature>
<gene>
    <name evidence="2" type="ORF">CASFOL_039072</name>
</gene>
<accession>A0ABD3BGZ6</accession>
<keyword evidence="3" id="KW-1185">Reference proteome</keyword>
<evidence type="ECO:0000256" key="1">
    <source>
        <dbReference type="SAM" id="MobiDB-lite"/>
    </source>
</evidence>
<feature type="compositionally biased region" description="Polar residues" evidence="1">
    <location>
        <begin position="1"/>
        <end position="14"/>
    </location>
</feature>
<evidence type="ECO:0000313" key="2">
    <source>
        <dbReference type="EMBL" id="KAL3616678.1"/>
    </source>
</evidence>
<evidence type="ECO:0000313" key="3">
    <source>
        <dbReference type="Proteomes" id="UP001632038"/>
    </source>
</evidence>